<dbReference type="RefSeq" id="WP_052443496.1">
    <property type="nucleotide sequence ID" value="NZ_CM020866.1"/>
</dbReference>
<evidence type="ECO:0000256" key="1">
    <source>
        <dbReference type="SAM" id="Phobius"/>
    </source>
</evidence>
<dbReference type="EMBL" id="JTLV02000001">
    <property type="protein sequence ID" value="PQM31388.1"/>
    <property type="molecule type" value="Genomic_DNA"/>
</dbReference>
<name>A0A2P6FD54_9MOLU</name>
<gene>
    <name evidence="2" type="ORF">SMSRO_SF012190</name>
</gene>
<dbReference type="OrthoDB" id="9967758at2"/>
<dbReference type="Proteomes" id="UP000031565">
    <property type="component" value="Unassembled WGS sequence"/>
</dbReference>
<dbReference type="STRING" id="2138.SMSRO_v1c11540"/>
<dbReference type="AlphaFoldDB" id="A0A2P6FD54"/>
<sequence>MSKSSNIHSKYNNIEKNIGQLKKQVLKNQTFYQNNKLNNTSGIIKNLKDGIDEWDYYFVYSHLYLNHSLTTTIQNDLGSVGGVIASLLGAIPEIAAVAGIVAAILIAQWYIWNIPSYDNGNGVGINLIGIVPNTITSVWAQ</sequence>
<keyword evidence="1" id="KW-0472">Membrane</keyword>
<comment type="caution">
    <text evidence="2">The sequence shown here is derived from an EMBL/GenBank/DDBJ whole genome shotgun (WGS) entry which is preliminary data.</text>
</comment>
<keyword evidence="3" id="KW-1185">Reference proteome</keyword>
<feature type="transmembrane region" description="Helical" evidence="1">
    <location>
        <begin position="94"/>
        <end position="112"/>
    </location>
</feature>
<reference evidence="2 3" key="1">
    <citation type="journal article" date="2015" name="MBio">
        <title>Genome sequence of the Drosophila melanogaster male-killing Spiroplasma strain MSRO endosymbiont.</title>
        <authorList>
            <person name="Paredes J.C."/>
            <person name="Herren J.K."/>
            <person name="Schupfer F."/>
            <person name="Marin R."/>
            <person name="Claverol S."/>
            <person name="Kuo C.H."/>
            <person name="Lemaitre B."/>
            <person name="Beven L."/>
        </authorList>
    </citation>
    <scope>NUCLEOTIDE SEQUENCE [LARGE SCALE GENOMIC DNA]</scope>
    <source>
        <strain evidence="2 3">MSRO</strain>
    </source>
</reference>
<organism evidence="2 3">
    <name type="scientific">Spiroplasma poulsonii</name>
    <dbReference type="NCBI Taxonomy" id="2138"/>
    <lineage>
        <taxon>Bacteria</taxon>
        <taxon>Bacillati</taxon>
        <taxon>Mycoplasmatota</taxon>
        <taxon>Mollicutes</taxon>
        <taxon>Entomoplasmatales</taxon>
        <taxon>Spiroplasmataceae</taxon>
        <taxon>Spiroplasma</taxon>
    </lineage>
</organism>
<protein>
    <submittedName>
        <fullName evidence="2">Uncharacterized protein</fullName>
    </submittedName>
</protein>
<keyword evidence="1" id="KW-1133">Transmembrane helix</keyword>
<evidence type="ECO:0000313" key="3">
    <source>
        <dbReference type="Proteomes" id="UP000031565"/>
    </source>
</evidence>
<evidence type="ECO:0000313" key="2">
    <source>
        <dbReference type="EMBL" id="PQM31388.1"/>
    </source>
</evidence>
<accession>A0A2P6FD54</accession>
<keyword evidence="1" id="KW-0812">Transmembrane</keyword>
<proteinExistence type="predicted"/>